<dbReference type="AlphaFoldDB" id="C0CYK2"/>
<protein>
    <submittedName>
        <fullName evidence="1">Uncharacterized protein</fullName>
    </submittedName>
</protein>
<reference evidence="1 2" key="1">
    <citation type="submission" date="2009-01" db="EMBL/GenBank/DDBJ databases">
        <authorList>
            <person name="Fulton L."/>
            <person name="Clifton S."/>
            <person name="Fulton B."/>
            <person name="Xu J."/>
            <person name="Minx P."/>
            <person name="Pepin K.H."/>
            <person name="Johnson M."/>
            <person name="Bhonagiri V."/>
            <person name="Nash W.E."/>
            <person name="Mardis E.R."/>
            <person name="Wilson R.K."/>
        </authorList>
    </citation>
    <scope>NUCLEOTIDE SEQUENCE [LARGE SCALE GENOMIC DNA]</scope>
    <source>
        <strain evidence="1 2">DSM 15981</strain>
    </source>
</reference>
<dbReference type="HOGENOM" id="CLU_3097169_0_0_9"/>
<sequence>MGEAVGYDAGGKIEAERLGAALRERSGRKMERDGAKRPCAGEAGCRAVCGA</sequence>
<evidence type="ECO:0000313" key="1">
    <source>
        <dbReference type="EMBL" id="EEG55832.1"/>
    </source>
</evidence>
<keyword evidence="2" id="KW-1185">Reference proteome</keyword>
<reference evidence="1 2" key="2">
    <citation type="submission" date="2009-02" db="EMBL/GenBank/DDBJ databases">
        <title>Draft genome sequence of Clostridium asparagiforme (DSM 15981).</title>
        <authorList>
            <person name="Sudarsanam P."/>
            <person name="Ley R."/>
            <person name="Guruge J."/>
            <person name="Turnbaugh P.J."/>
            <person name="Mahowald M."/>
            <person name="Liep D."/>
            <person name="Gordon J."/>
        </authorList>
    </citation>
    <scope>NUCLEOTIDE SEQUENCE [LARGE SCALE GENOMIC DNA]</scope>
    <source>
        <strain evidence="1 2">DSM 15981</strain>
    </source>
</reference>
<organism evidence="1 2">
    <name type="scientific">[Clostridium] asparagiforme DSM 15981</name>
    <dbReference type="NCBI Taxonomy" id="518636"/>
    <lineage>
        <taxon>Bacteria</taxon>
        <taxon>Bacillati</taxon>
        <taxon>Bacillota</taxon>
        <taxon>Clostridia</taxon>
        <taxon>Lachnospirales</taxon>
        <taxon>Lachnospiraceae</taxon>
        <taxon>Enterocloster</taxon>
    </lineage>
</organism>
<accession>C0CYK2</accession>
<comment type="caution">
    <text evidence="1">The sequence shown here is derived from an EMBL/GenBank/DDBJ whole genome shotgun (WGS) entry which is preliminary data.</text>
</comment>
<proteinExistence type="predicted"/>
<gene>
    <name evidence="1" type="ORF">CLOSTASPAR_02078</name>
</gene>
<name>C0CYK2_9FIRM</name>
<dbReference type="EMBL" id="ACCJ01000116">
    <property type="protein sequence ID" value="EEG55832.1"/>
    <property type="molecule type" value="Genomic_DNA"/>
</dbReference>
<dbReference type="Proteomes" id="UP000004756">
    <property type="component" value="Unassembled WGS sequence"/>
</dbReference>
<evidence type="ECO:0000313" key="2">
    <source>
        <dbReference type="Proteomes" id="UP000004756"/>
    </source>
</evidence>